<comment type="caution">
    <text evidence="2">The sequence shown here is derived from an EMBL/GenBank/DDBJ whole genome shotgun (WGS) entry which is preliminary data.</text>
</comment>
<accession>A0ABT7SVI7</accession>
<dbReference type="RefSeq" id="WP_289363604.1">
    <property type="nucleotide sequence ID" value="NZ_JAUCBP010000002.1"/>
</dbReference>
<dbReference type="Pfam" id="PF04338">
    <property type="entry name" value="DUF481"/>
    <property type="match status" value="1"/>
</dbReference>
<feature type="signal peptide" evidence="1">
    <location>
        <begin position="1"/>
        <end position="20"/>
    </location>
</feature>
<dbReference type="InterPro" id="IPR007433">
    <property type="entry name" value="DUF481"/>
</dbReference>
<sequence length="268" mass="29874">MKKQLILLAGSVLFCNQASAATNIMKSLYVADFDVGSDTAVEEGFTLEGEFGFLTASGNTNAASIKGALSADQETQNWSNQYRLEMLYKESEVEREGENIRDVTAQRFYSTVQMDYKLGNPDHRLFVFGEYDNNRFSAYQYQAAIAAGWAQKAIDEDDYQFRYSIGPGYGIAIDHDGDTDNENHGFIVRASVEYKQQLATGAKLRQFLSTEANSDATRSRSETSISAQIMDSLAMKLSFIMNYNSGMNDAGQDNLDTETSIALVYQFF</sequence>
<keyword evidence="3" id="KW-1185">Reference proteome</keyword>
<organism evidence="2 3">
    <name type="scientific">Alteromonas arenosi</name>
    <dbReference type="NCBI Taxonomy" id="3055817"/>
    <lineage>
        <taxon>Bacteria</taxon>
        <taxon>Pseudomonadati</taxon>
        <taxon>Pseudomonadota</taxon>
        <taxon>Gammaproteobacteria</taxon>
        <taxon>Alteromonadales</taxon>
        <taxon>Alteromonadaceae</taxon>
        <taxon>Alteromonas/Salinimonas group</taxon>
        <taxon>Alteromonas</taxon>
    </lineage>
</organism>
<proteinExistence type="predicted"/>
<name>A0ABT7SVI7_9ALTE</name>
<keyword evidence="1" id="KW-0732">Signal</keyword>
<protein>
    <submittedName>
        <fullName evidence="2">DUF481 domain-containing protein</fullName>
    </submittedName>
</protein>
<dbReference type="Proteomes" id="UP001234343">
    <property type="component" value="Unassembled WGS sequence"/>
</dbReference>
<gene>
    <name evidence="2" type="ORF">QTP81_02925</name>
</gene>
<reference evidence="2 3" key="1">
    <citation type="submission" date="2023-06" db="EMBL/GenBank/DDBJ databases">
        <title>Alteromonas sp. ASW11-36 isolated from intertidal sand.</title>
        <authorList>
            <person name="Li Y."/>
        </authorList>
    </citation>
    <scope>NUCLEOTIDE SEQUENCE [LARGE SCALE GENOMIC DNA]</scope>
    <source>
        <strain evidence="2 3">ASW11-36</strain>
    </source>
</reference>
<feature type="chain" id="PRO_5047413434" evidence="1">
    <location>
        <begin position="21"/>
        <end position="268"/>
    </location>
</feature>
<evidence type="ECO:0000313" key="3">
    <source>
        <dbReference type="Proteomes" id="UP001234343"/>
    </source>
</evidence>
<dbReference type="EMBL" id="JAUCBP010000002">
    <property type="protein sequence ID" value="MDM7859559.1"/>
    <property type="molecule type" value="Genomic_DNA"/>
</dbReference>
<evidence type="ECO:0000313" key="2">
    <source>
        <dbReference type="EMBL" id="MDM7859559.1"/>
    </source>
</evidence>
<evidence type="ECO:0000256" key="1">
    <source>
        <dbReference type="SAM" id="SignalP"/>
    </source>
</evidence>